<dbReference type="Gene3D" id="3.10.450.10">
    <property type="match status" value="3"/>
</dbReference>
<evidence type="ECO:0000256" key="3">
    <source>
        <dbReference type="ARBA" id="ARBA00022670"/>
    </source>
</evidence>
<feature type="domain" description="Peptidase C1A papain C-terminal" evidence="12">
    <location>
        <begin position="776"/>
        <end position="993"/>
    </location>
</feature>
<dbReference type="GO" id="GO:0006508">
    <property type="term" value="P:proteolysis"/>
    <property type="evidence" value="ECO:0007669"/>
    <property type="project" value="UniProtKB-KW"/>
</dbReference>
<dbReference type="PROSITE" id="PS00639">
    <property type="entry name" value="THIOL_PROTEASE_HIS"/>
    <property type="match status" value="1"/>
</dbReference>
<dbReference type="CDD" id="cd02248">
    <property type="entry name" value="Peptidase_C1A"/>
    <property type="match status" value="1"/>
</dbReference>
<dbReference type="GO" id="GO:0008234">
    <property type="term" value="F:cysteine-type peptidase activity"/>
    <property type="evidence" value="ECO:0007669"/>
    <property type="project" value="UniProtKB-KW"/>
</dbReference>
<keyword evidence="6" id="KW-0788">Thiol protease</keyword>
<dbReference type="InterPro" id="IPR013201">
    <property type="entry name" value="Prot_inhib_I29"/>
</dbReference>
<proteinExistence type="inferred from homology"/>
<dbReference type="PROSITE" id="PS00139">
    <property type="entry name" value="THIOL_PROTEASE_CYS"/>
    <property type="match status" value="1"/>
</dbReference>
<keyword evidence="4" id="KW-0732">Signal</keyword>
<evidence type="ECO:0000259" key="13">
    <source>
        <dbReference type="SMART" id="SM00848"/>
    </source>
</evidence>
<dbReference type="Proteomes" id="UP001566132">
    <property type="component" value="Unassembled WGS sequence"/>
</dbReference>
<evidence type="ECO:0000313" key="14">
    <source>
        <dbReference type="EMBL" id="KAL1493911.1"/>
    </source>
</evidence>
<evidence type="ECO:0000256" key="6">
    <source>
        <dbReference type="ARBA" id="ARBA00022807"/>
    </source>
</evidence>
<evidence type="ECO:0000256" key="7">
    <source>
        <dbReference type="ARBA" id="ARBA00023145"/>
    </source>
</evidence>
<dbReference type="InterPro" id="IPR013128">
    <property type="entry name" value="Peptidase_C1A"/>
</dbReference>
<evidence type="ECO:0000313" key="15">
    <source>
        <dbReference type="Proteomes" id="UP001566132"/>
    </source>
</evidence>
<dbReference type="InterPro" id="IPR018073">
    <property type="entry name" value="Prot_inh_cystat_CS"/>
</dbReference>
<evidence type="ECO:0000256" key="10">
    <source>
        <dbReference type="SAM" id="MobiDB-lite"/>
    </source>
</evidence>
<dbReference type="SMART" id="SM00645">
    <property type="entry name" value="Pept_C1"/>
    <property type="match status" value="1"/>
</dbReference>
<evidence type="ECO:0000256" key="1">
    <source>
        <dbReference type="ARBA" id="ARBA00008455"/>
    </source>
</evidence>
<dbReference type="InterPro" id="IPR025660">
    <property type="entry name" value="Pept_his_AS"/>
</dbReference>
<sequence length="995" mass="112857">MECPNFFDGIVFPIQKSTTFVNIILSLNAAVHKLLKVASLFWSDVIETSIEVDIVCNNRFPEIPCNEHTLICHAFLGRNENQTNTFNVLGDVKCTRIEVLVDDADNNQKTIPPVSTGEQSLSMAGKLELSNEALSPEQEKVDFVAVRKQNVPCLGCAYDLNKNAEGVDELLLTALRHIESERNSRHKITNIRKLQQQVVAGVKYILVVDVAQTTCAKDSDQSAICLIDSSEEPLICEVNFIEQPWINKAKHIIKNNCTQSQEFEPYNSGQNDISNDIIPHKEFGNVPVPSAKPEENLEIEPLNNDQSSELRTLYASMPVVDEIEPVVLPLVSKNRDVVNVFSKQKAPKIFIDYEKTKRETKNSSESQESSESSRNSSEEKSETTTKTVLVLERSSKNNNSLEFLRSKRSIGQMEKITPEEKAVVRDLADFAATSLDNMDDDNHKRVILQILGAKKLKLDGIYYQIILRLGISHCHEQEYHDNCREKLFTNQTKICKVQVYVEDDYSNPKLVKSQCQNIKKDAHDRNKTNYSRYKRMTNTNLFHDKHKYKRSVLCAGCPQTASSEKTQEYLKKALSHLDATSKETNKYVSVNVLEATTQVVAGSLTKIKAEISLSNCTKESESEICTQLENSPTKVCTFKIFEQLWRNFSEVSVECDDEPKQIFRNKREIADDSYFRNEEHLNTVESTKFAFNKFLAKYNKEYNDKREYYYRLNVFIQNLAKIDKLNKYEQGTATYGITEFADLTEIEFSQSHGYRSDIRNENDLPFAQAQIPQIELPTEFDWRIKGAVTKVKNQGLCGSCWAFSVTGNVEGQYAIKYGRLLEFSEQELVDCDKTDEGCNGGLMDNAYRAIEKLGGLETESDYPYEGDDETCKFNSTKIATQLSGALNISHNETDMAKWLVQNGPISIAINANAMQFYFGGVSHPWKSLCSPNNLDHGVLIVGYGVHTYQLFNRTLPYWIVKNSWGTSWGEQGYYRVYRGDGTCGLNQTPSSAIVP</sequence>
<dbReference type="PROSITE" id="PS00287">
    <property type="entry name" value="CYSTATIN"/>
    <property type="match status" value="1"/>
</dbReference>
<name>A0ABD1EGU1_HYPHA</name>
<comment type="similarity">
    <text evidence="1">Belongs to the peptidase C1 family.</text>
</comment>
<dbReference type="SMART" id="SM00848">
    <property type="entry name" value="Inhibitor_I29"/>
    <property type="match status" value="1"/>
</dbReference>
<dbReference type="GO" id="GO:0004869">
    <property type="term" value="F:cysteine-type endopeptidase inhibitor activity"/>
    <property type="evidence" value="ECO:0007669"/>
    <property type="project" value="UniProtKB-ARBA"/>
</dbReference>
<dbReference type="PROSITE" id="PS00640">
    <property type="entry name" value="THIOL_PROTEASE_ASN"/>
    <property type="match status" value="1"/>
</dbReference>
<evidence type="ECO:0000256" key="4">
    <source>
        <dbReference type="ARBA" id="ARBA00022729"/>
    </source>
</evidence>
<keyword evidence="8" id="KW-1015">Disulfide bond</keyword>
<dbReference type="EMBL" id="JBDJPC010000007">
    <property type="protein sequence ID" value="KAL1493911.1"/>
    <property type="molecule type" value="Genomic_DNA"/>
</dbReference>
<feature type="domain" description="Cystatin" evidence="11">
    <location>
        <begin position="152"/>
        <end position="258"/>
    </location>
</feature>
<evidence type="ECO:0000259" key="12">
    <source>
        <dbReference type="SMART" id="SM00645"/>
    </source>
</evidence>
<comment type="caution">
    <text evidence="14">The sequence shown here is derived from an EMBL/GenBank/DDBJ whole genome shotgun (WGS) entry which is preliminary data.</text>
</comment>
<dbReference type="Pfam" id="PF00112">
    <property type="entry name" value="Peptidase_C1"/>
    <property type="match status" value="1"/>
</dbReference>
<dbReference type="InterPro" id="IPR000169">
    <property type="entry name" value="Pept_cys_AS"/>
</dbReference>
<feature type="region of interest" description="Disordered" evidence="10">
    <location>
        <begin position="357"/>
        <end position="391"/>
    </location>
</feature>
<dbReference type="InterPro" id="IPR000010">
    <property type="entry name" value="Cystatin_dom"/>
</dbReference>
<dbReference type="PANTHER" id="PTHR12411">
    <property type="entry name" value="CYSTEINE PROTEASE FAMILY C1-RELATED"/>
    <property type="match status" value="1"/>
</dbReference>
<protein>
    <recommendedName>
        <fullName evidence="16">Cysteine proteinase</fullName>
    </recommendedName>
</protein>
<dbReference type="PRINTS" id="PR00705">
    <property type="entry name" value="PAPAIN"/>
</dbReference>
<keyword evidence="7" id="KW-0865">Zymogen</keyword>
<feature type="compositionally biased region" description="Low complexity" evidence="10">
    <location>
        <begin position="363"/>
        <end position="375"/>
    </location>
</feature>
<reference evidence="14 15" key="1">
    <citation type="submission" date="2024-05" db="EMBL/GenBank/DDBJ databases">
        <title>Genetic variation in Jamaican populations of the coffee berry borer (Hypothenemus hampei).</title>
        <authorList>
            <person name="Errbii M."/>
            <person name="Myrie A."/>
        </authorList>
    </citation>
    <scope>NUCLEOTIDE SEQUENCE [LARGE SCALE GENOMIC DNA]</scope>
    <source>
        <strain evidence="14">JA-Hopewell-2020-01-JO</strain>
        <tissue evidence="14">Whole body</tissue>
    </source>
</reference>
<evidence type="ECO:0000256" key="8">
    <source>
        <dbReference type="ARBA" id="ARBA00023157"/>
    </source>
</evidence>
<gene>
    <name evidence="14" type="ORF">ABEB36_009591</name>
</gene>
<evidence type="ECO:0008006" key="16">
    <source>
        <dbReference type="Google" id="ProtNLM"/>
    </source>
</evidence>
<dbReference type="SUPFAM" id="SSF54001">
    <property type="entry name" value="Cysteine proteinases"/>
    <property type="match status" value="1"/>
</dbReference>
<evidence type="ECO:0000256" key="5">
    <source>
        <dbReference type="ARBA" id="ARBA00022801"/>
    </source>
</evidence>
<feature type="domain" description="Cathepsin propeptide inhibitor" evidence="13">
    <location>
        <begin position="691"/>
        <end position="748"/>
    </location>
</feature>
<dbReference type="InterPro" id="IPR025661">
    <property type="entry name" value="Pept_asp_AS"/>
</dbReference>
<dbReference type="InterPro" id="IPR000668">
    <property type="entry name" value="Peptidase_C1A_C"/>
</dbReference>
<evidence type="ECO:0000256" key="2">
    <source>
        <dbReference type="ARBA" id="ARBA00009403"/>
    </source>
</evidence>
<dbReference type="InterPro" id="IPR046350">
    <property type="entry name" value="Cystatin_sf"/>
</dbReference>
<dbReference type="FunFam" id="3.90.70.10:FF:000130">
    <property type="entry name" value="Cysteine proteinase 1"/>
    <property type="match status" value="1"/>
</dbReference>
<keyword evidence="15" id="KW-1185">Reference proteome</keyword>
<organism evidence="14 15">
    <name type="scientific">Hypothenemus hampei</name>
    <name type="common">Coffee berry borer</name>
    <dbReference type="NCBI Taxonomy" id="57062"/>
    <lineage>
        <taxon>Eukaryota</taxon>
        <taxon>Metazoa</taxon>
        <taxon>Ecdysozoa</taxon>
        <taxon>Arthropoda</taxon>
        <taxon>Hexapoda</taxon>
        <taxon>Insecta</taxon>
        <taxon>Pterygota</taxon>
        <taxon>Neoptera</taxon>
        <taxon>Endopterygota</taxon>
        <taxon>Coleoptera</taxon>
        <taxon>Polyphaga</taxon>
        <taxon>Cucujiformia</taxon>
        <taxon>Curculionidae</taxon>
        <taxon>Scolytinae</taxon>
        <taxon>Hypothenemus</taxon>
    </lineage>
</organism>
<evidence type="ECO:0000259" key="11">
    <source>
        <dbReference type="SMART" id="SM00043"/>
    </source>
</evidence>
<keyword evidence="5" id="KW-0378">Hydrolase</keyword>
<comment type="similarity">
    <text evidence="2">Belongs to the cystatin family.</text>
</comment>
<feature type="domain" description="Cystatin" evidence="11">
    <location>
        <begin position="411"/>
        <end position="516"/>
    </location>
</feature>
<keyword evidence="9" id="KW-0325">Glycoprotein</keyword>
<dbReference type="InterPro" id="IPR039417">
    <property type="entry name" value="Peptidase_C1A_papain-like"/>
</dbReference>
<dbReference type="Pfam" id="PF00031">
    <property type="entry name" value="Cystatin"/>
    <property type="match status" value="3"/>
</dbReference>
<dbReference type="AlphaFoldDB" id="A0ABD1EGU1"/>
<dbReference type="Gene3D" id="3.90.70.10">
    <property type="entry name" value="Cysteine proteinases"/>
    <property type="match status" value="1"/>
</dbReference>
<dbReference type="SUPFAM" id="SSF54403">
    <property type="entry name" value="Cystatin/monellin"/>
    <property type="match status" value="3"/>
</dbReference>
<accession>A0ABD1EGU1</accession>
<keyword evidence="3" id="KW-0645">Protease</keyword>
<dbReference type="Pfam" id="PF08246">
    <property type="entry name" value="Inhibitor_I29"/>
    <property type="match status" value="1"/>
</dbReference>
<dbReference type="SMART" id="SM00043">
    <property type="entry name" value="CY"/>
    <property type="match status" value="3"/>
</dbReference>
<feature type="domain" description="Cystatin" evidence="11">
    <location>
        <begin position="553"/>
        <end position="656"/>
    </location>
</feature>
<dbReference type="InterPro" id="IPR038765">
    <property type="entry name" value="Papain-like_cys_pep_sf"/>
</dbReference>
<evidence type="ECO:0000256" key="9">
    <source>
        <dbReference type="ARBA" id="ARBA00023180"/>
    </source>
</evidence>
<dbReference type="CDD" id="cd00042">
    <property type="entry name" value="CY"/>
    <property type="match status" value="2"/>
</dbReference>